<evidence type="ECO:0000256" key="2">
    <source>
        <dbReference type="ARBA" id="ARBA00004270"/>
    </source>
</evidence>
<evidence type="ECO:0000259" key="22">
    <source>
        <dbReference type="Pfam" id="PF01764"/>
    </source>
</evidence>
<dbReference type="GO" id="GO:0006660">
    <property type="term" value="P:phosphatidylserine catabolic process"/>
    <property type="evidence" value="ECO:0007669"/>
    <property type="project" value="TreeGrafter"/>
</dbReference>
<comment type="function">
    <text evidence="19">Lipase which is essential for lysis of subvacuolar cytoplasm to vacuole targeted bodies and intravacuolar autophagic bodies. Involved in the lysis of intravacuolar multivesicular body (MVB) vesicles. The intravacuolar membrane disintegration by ATG15 is critical to life span extension.</text>
</comment>
<dbReference type="GO" id="GO:0004806">
    <property type="term" value="F:triacylglycerol lipase activity"/>
    <property type="evidence" value="ECO:0007669"/>
    <property type="project" value="UniProtKB-EC"/>
</dbReference>
<dbReference type="GO" id="GO:0034496">
    <property type="term" value="P:multivesicular body membrane disassembly"/>
    <property type="evidence" value="ECO:0007669"/>
    <property type="project" value="TreeGrafter"/>
</dbReference>
<sequence length="544" mass="60513">MKPKTTPRKRYSAKNASLVTLLIVLTLYLYLNKDIIESKYHRNDKFKDTHAVTADTTNLHTLRIKEIHFRPFNSTGRRKYGQVILTPELVADAKDRFSEAVSVSGSRSEGQEEDDAYDTKLWSKSDSNPWTHEFKLKQQTIQMTRMAYRDPDYVESFLDFANENPTMAQKVHLEWVDENVLAPNVTDKDTIISLALMSSNAYVPLPFEGDWRNISGWDHDANPDFPDGIGWDADGVRGHIFTNEDSSVVVIAIKGTSAQGLPGSGDDATTENDKLNDNLLFSCCCARVSYLWTTACDCYVKSYTCDETCLEKELNRKDRYYQAVLDIYRTVIEDHPNAAIWITGHSLGGALASLLGRTFGAPAVAFEAPGELLATRRLHLPIPPGLPSYQEGIWHIGHTADPIFMGTCNGASSSCSIAGYAMETSCHSGKVCIYDVVTDKGWHVNMLNHRIHTVIDGVLNDYENVAKCEVPEPCNDCFNWKYIRGRDEPHSSSVTSSSSATNKKPTTSVFTSTTSLTATTSSAEKTTSSCIGRNWIGICTRYGI</sequence>
<comment type="subunit">
    <text evidence="5">Binds to both phosphatidylinositol (PI) and phosphatidylinositol 3,5-bisphosphate (PIP2).</text>
</comment>
<dbReference type="InterPro" id="IPR050805">
    <property type="entry name" value="ATG15_Lipase"/>
</dbReference>
<keyword evidence="18" id="KW-0325">Glycoprotein</keyword>
<dbReference type="AlphaFoldDB" id="W0T8T8"/>
<dbReference type="RefSeq" id="XP_022675635.1">
    <property type="nucleotide sequence ID" value="XM_022819027.1"/>
</dbReference>
<dbReference type="InterPro" id="IPR002921">
    <property type="entry name" value="Fungal_lipase-type"/>
</dbReference>
<evidence type="ECO:0000256" key="8">
    <source>
        <dbReference type="ARBA" id="ARBA00019241"/>
    </source>
</evidence>
<evidence type="ECO:0000256" key="9">
    <source>
        <dbReference type="ARBA" id="ARBA00022692"/>
    </source>
</evidence>
<protein>
    <recommendedName>
        <fullName evidence="7">Putative lipase ATG15</fullName>
        <ecNumber evidence="6">3.1.1.3</ecNumber>
    </recommendedName>
    <alternativeName>
        <fullName evidence="20">Autophagy-related protein 15</fullName>
    </alternativeName>
    <alternativeName>
        <fullName evidence="8">Putative lipase atg15</fullName>
    </alternativeName>
</protein>
<dbReference type="PANTHER" id="PTHR47175:SF2">
    <property type="entry name" value="LIPASE ATG15-RELATED"/>
    <property type="match status" value="1"/>
</dbReference>
<evidence type="ECO:0000256" key="16">
    <source>
        <dbReference type="ARBA" id="ARBA00023098"/>
    </source>
</evidence>
<comment type="catalytic activity">
    <reaction evidence="1">
        <text>a triacylglycerol + H2O = a diacylglycerol + a fatty acid + H(+)</text>
        <dbReference type="Rhea" id="RHEA:12044"/>
        <dbReference type="ChEBI" id="CHEBI:15377"/>
        <dbReference type="ChEBI" id="CHEBI:15378"/>
        <dbReference type="ChEBI" id="CHEBI:17855"/>
        <dbReference type="ChEBI" id="CHEBI:18035"/>
        <dbReference type="ChEBI" id="CHEBI:28868"/>
        <dbReference type="EC" id="3.1.1.3"/>
    </reaction>
</comment>
<comment type="subcellular location">
    <subcellularLocation>
        <location evidence="3">Endosome</location>
        <location evidence="3">Multivesicular body membrane</location>
        <topology evidence="3">Single-pass type II membrane protein</topology>
    </subcellularLocation>
    <subcellularLocation>
        <location evidence="2">Prevacuolar compartment membrane</location>
        <topology evidence="2">Single-pass type II membrane protein</topology>
    </subcellularLocation>
</comment>
<dbReference type="GO" id="GO:0032585">
    <property type="term" value="C:multivesicular body membrane"/>
    <property type="evidence" value="ECO:0007669"/>
    <property type="project" value="UniProtKB-SubCell"/>
</dbReference>
<evidence type="ECO:0000256" key="10">
    <source>
        <dbReference type="ARBA" id="ARBA00022753"/>
    </source>
</evidence>
<dbReference type="PANTHER" id="PTHR47175">
    <property type="entry name" value="LIPASE ATG15-RELATED"/>
    <property type="match status" value="1"/>
</dbReference>
<evidence type="ECO:0000313" key="24">
    <source>
        <dbReference type="Proteomes" id="UP000065495"/>
    </source>
</evidence>
<keyword evidence="14 21" id="KW-1133">Transmembrane helix</keyword>
<gene>
    <name evidence="23" type="primary">ATG15</name>
    <name evidence="23" type="ORF">KLMA_30505</name>
</gene>
<dbReference type="KEGG" id="kmx:KLMA_30505"/>
<evidence type="ECO:0000256" key="15">
    <source>
        <dbReference type="ARBA" id="ARBA00023006"/>
    </source>
</evidence>
<dbReference type="Pfam" id="PF01764">
    <property type="entry name" value="Lipase_3"/>
    <property type="match status" value="1"/>
</dbReference>
<name>W0T8T8_KLUMD</name>
<evidence type="ECO:0000256" key="6">
    <source>
        <dbReference type="ARBA" id="ARBA00013279"/>
    </source>
</evidence>
<evidence type="ECO:0000256" key="14">
    <source>
        <dbReference type="ARBA" id="ARBA00022989"/>
    </source>
</evidence>
<evidence type="ECO:0000256" key="18">
    <source>
        <dbReference type="ARBA" id="ARBA00023180"/>
    </source>
</evidence>
<organism evidence="23 24">
    <name type="scientific">Kluyveromyces marxianus (strain DMKU3-1042 / BCC 29191 / NBRC 104275)</name>
    <name type="common">Yeast</name>
    <name type="synonym">Candida kefyr</name>
    <dbReference type="NCBI Taxonomy" id="1003335"/>
    <lineage>
        <taxon>Eukaryota</taxon>
        <taxon>Fungi</taxon>
        <taxon>Dikarya</taxon>
        <taxon>Ascomycota</taxon>
        <taxon>Saccharomycotina</taxon>
        <taxon>Saccharomycetes</taxon>
        <taxon>Saccharomycetales</taxon>
        <taxon>Saccharomycetaceae</taxon>
        <taxon>Kluyveromyces</taxon>
    </lineage>
</organism>
<dbReference type="Gene3D" id="3.40.50.1820">
    <property type="entry name" value="alpha/beta hydrolase"/>
    <property type="match status" value="1"/>
</dbReference>
<dbReference type="EMBL" id="AP012215">
    <property type="protein sequence ID" value="BAO39800.1"/>
    <property type="molecule type" value="Genomic_DNA"/>
</dbReference>
<accession>W0T8T8</accession>
<evidence type="ECO:0000256" key="4">
    <source>
        <dbReference type="ARBA" id="ARBA00010701"/>
    </source>
</evidence>
<evidence type="ECO:0000256" key="20">
    <source>
        <dbReference type="ARBA" id="ARBA00029828"/>
    </source>
</evidence>
<feature type="domain" description="Fungal lipase-type" evidence="22">
    <location>
        <begin position="297"/>
        <end position="356"/>
    </location>
</feature>
<evidence type="ECO:0000313" key="23">
    <source>
        <dbReference type="EMBL" id="BAO39800.1"/>
    </source>
</evidence>
<keyword evidence="12" id="KW-0442">Lipid degradation</keyword>
<dbReference type="InterPro" id="IPR029058">
    <property type="entry name" value="AB_hydrolase_fold"/>
</dbReference>
<dbReference type="Proteomes" id="UP000065495">
    <property type="component" value="Chromosome 3"/>
</dbReference>
<keyword evidence="10" id="KW-0967">Endosome</keyword>
<evidence type="ECO:0000256" key="1">
    <source>
        <dbReference type="ARBA" id="ARBA00001024"/>
    </source>
</evidence>
<keyword evidence="17 21" id="KW-0472">Membrane</keyword>
<dbReference type="GeneID" id="34715779"/>
<dbReference type="GO" id="GO:0034727">
    <property type="term" value="P:piecemeal microautophagy of the nucleus"/>
    <property type="evidence" value="ECO:0007669"/>
    <property type="project" value="TreeGrafter"/>
</dbReference>
<comment type="similarity">
    <text evidence="4">Belongs to the AB hydrolase superfamily. Lipase family.</text>
</comment>
<keyword evidence="11" id="KW-0378">Hydrolase</keyword>
<dbReference type="GO" id="GO:0005775">
    <property type="term" value="C:vacuolar lumen"/>
    <property type="evidence" value="ECO:0007669"/>
    <property type="project" value="TreeGrafter"/>
</dbReference>
<dbReference type="OrthoDB" id="58570at2759"/>
<evidence type="ECO:0000256" key="3">
    <source>
        <dbReference type="ARBA" id="ARBA00004343"/>
    </source>
</evidence>
<evidence type="ECO:0000256" key="12">
    <source>
        <dbReference type="ARBA" id="ARBA00022963"/>
    </source>
</evidence>
<proteinExistence type="inferred from homology"/>
<keyword evidence="13" id="KW-0735">Signal-anchor</keyword>
<reference evidence="23 24" key="1">
    <citation type="journal article" date="2015" name="Biotechnol. Biofuels">
        <title>Genetic basis of the highly efficient yeast Kluyveromyces marxianus: complete genome sequence and transcriptome analyses.</title>
        <authorList>
            <person name="Lertwattanasakul N."/>
            <person name="Kosaka T."/>
            <person name="Hosoyama A."/>
            <person name="Suzuki Y."/>
            <person name="Rodrussamee N."/>
            <person name="Matsutani M."/>
            <person name="Murata M."/>
            <person name="Fujimoto N."/>
            <person name="Suprayogi"/>
            <person name="Tsuchikane K."/>
            <person name="Limtong S."/>
            <person name="Fujita N."/>
            <person name="Yamada M."/>
        </authorList>
    </citation>
    <scope>NUCLEOTIDE SEQUENCE [LARGE SCALE GENOMIC DNA]</scope>
    <source>
        <strain evidence="24">DMKU3-1042 / BCC 29191 / NBRC 104275</strain>
    </source>
</reference>
<keyword evidence="16" id="KW-0443">Lipid metabolism</keyword>
<evidence type="ECO:0000256" key="5">
    <source>
        <dbReference type="ARBA" id="ARBA00011137"/>
    </source>
</evidence>
<dbReference type="GO" id="GO:0004620">
    <property type="term" value="F:phospholipase activity"/>
    <property type="evidence" value="ECO:0007669"/>
    <property type="project" value="TreeGrafter"/>
</dbReference>
<dbReference type="VEuPathDB" id="FungiDB:KLMA_30505"/>
<dbReference type="SUPFAM" id="SSF53474">
    <property type="entry name" value="alpha/beta-Hydrolases"/>
    <property type="match status" value="1"/>
</dbReference>
<evidence type="ECO:0000256" key="13">
    <source>
        <dbReference type="ARBA" id="ARBA00022968"/>
    </source>
</evidence>
<feature type="transmembrane region" description="Helical" evidence="21">
    <location>
        <begin position="12"/>
        <end position="31"/>
    </location>
</feature>
<dbReference type="GO" id="GO:0046461">
    <property type="term" value="P:neutral lipid catabolic process"/>
    <property type="evidence" value="ECO:0007669"/>
    <property type="project" value="TreeGrafter"/>
</dbReference>
<evidence type="ECO:0000256" key="21">
    <source>
        <dbReference type="SAM" id="Phobius"/>
    </source>
</evidence>
<evidence type="ECO:0000256" key="17">
    <source>
        <dbReference type="ARBA" id="ARBA00023136"/>
    </source>
</evidence>
<evidence type="ECO:0000256" key="19">
    <source>
        <dbReference type="ARBA" id="ARBA00024663"/>
    </source>
</evidence>
<evidence type="ECO:0000256" key="7">
    <source>
        <dbReference type="ARBA" id="ARBA00018542"/>
    </source>
</evidence>
<keyword evidence="15" id="KW-0072">Autophagy</keyword>
<keyword evidence="9 21" id="KW-0812">Transmembrane</keyword>
<dbReference type="EC" id="3.1.1.3" evidence="6"/>
<evidence type="ECO:0000256" key="11">
    <source>
        <dbReference type="ARBA" id="ARBA00022801"/>
    </source>
</evidence>
<dbReference type="CDD" id="cd00519">
    <property type="entry name" value="Lipase_3"/>
    <property type="match status" value="1"/>
</dbReference>